<keyword evidence="5" id="KW-1185">Reference proteome</keyword>
<comment type="caution">
    <text evidence="4">The sequence shown here is derived from an EMBL/GenBank/DDBJ whole genome shotgun (WGS) entry which is preliminary data.</text>
</comment>
<evidence type="ECO:0000259" key="2">
    <source>
        <dbReference type="PROSITE" id="PS51673"/>
    </source>
</evidence>
<reference evidence="4 5" key="1">
    <citation type="submission" date="2017-06" db="EMBL/GenBank/DDBJ databases">
        <title>Draft genome sequence of a variant of Elsinoe murrayae.</title>
        <authorList>
            <person name="Cheng Q."/>
        </authorList>
    </citation>
    <scope>NUCLEOTIDE SEQUENCE [LARGE SCALE GENOMIC DNA]</scope>
    <source>
        <strain evidence="4 5">CQ-2017a</strain>
    </source>
</reference>
<feature type="region of interest" description="Disordered" evidence="1">
    <location>
        <begin position="84"/>
        <end position="247"/>
    </location>
</feature>
<dbReference type="OrthoDB" id="5422283at2759"/>
<dbReference type="InParanoid" id="A0A2K1QM04"/>
<sequence length="247" mass="26734">MSNVPNAWEDDWVQAADVGVRIMKNPSATPASQKILTKSQRKAEHAEANKKLWEAAEQPQRFHFLESKTGDVPLKTEFRPQMKVLSRKPQATAPANGMVGLSIHDDDDSEEEERKRAAESLAERQKKAALEREEKQRKYAEARERIMGTSSAATDGAAKNAAAGGSRQSSRRGRGPGGRGSHPGSPAEQSPARAPQTKQLFDPGYSSRTQAGTTPRAITPAGEQPVRMPRGPDSSGRRGFAARGRGG</sequence>
<evidence type="ECO:0000259" key="3">
    <source>
        <dbReference type="PROSITE" id="PS51938"/>
    </source>
</evidence>
<feature type="compositionally biased region" description="Polar residues" evidence="1">
    <location>
        <begin position="26"/>
        <end position="38"/>
    </location>
</feature>
<dbReference type="InterPro" id="IPR024642">
    <property type="entry name" value="SUZ-C"/>
</dbReference>
<feature type="compositionally biased region" description="Low complexity" evidence="1">
    <location>
        <begin position="150"/>
        <end position="168"/>
    </location>
</feature>
<dbReference type="AlphaFoldDB" id="A0A2K1QM04"/>
<gene>
    <name evidence="4" type="ORF">CAC42_1949</name>
</gene>
<name>A0A2K1QM04_9PEZI</name>
<protein>
    <submittedName>
        <fullName evidence="4">Uncharacterized protein</fullName>
    </submittedName>
</protein>
<feature type="compositionally biased region" description="Basic and acidic residues" evidence="1">
    <location>
        <begin position="112"/>
        <end position="146"/>
    </location>
</feature>
<evidence type="ECO:0000313" key="5">
    <source>
        <dbReference type="Proteomes" id="UP000243797"/>
    </source>
</evidence>
<dbReference type="STRING" id="2082308.A0A2K1QM04"/>
<evidence type="ECO:0000313" key="4">
    <source>
        <dbReference type="EMBL" id="PNS16186.1"/>
    </source>
</evidence>
<accession>A0A2K1QM04</accession>
<organism evidence="4 5">
    <name type="scientific">Sphaceloma murrayae</name>
    <dbReference type="NCBI Taxonomy" id="2082308"/>
    <lineage>
        <taxon>Eukaryota</taxon>
        <taxon>Fungi</taxon>
        <taxon>Dikarya</taxon>
        <taxon>Ascomycota</taxon>
        <taxon>Pezizomycotina</taxon>
        <taxon>Dothideomycetes</taxon>
        <taxon>Dothideomycetidae</taxon>
        <taxon>Myriangiales</taxon>
        <taxon>Elsinoaceae</taxon>
        <taxon>Sphaceloma</taxon>
    </lineage>
</organism>
<dbReference type="Proteomes" id="UP000243797">
    <property type="component" value="Unassembled WGS sequence"/>
</dbReference>
<dbReference type="PROSITE" id="PS51673">
    <property type="entry name" value="SUZ"/>
    <property type="match status" value="1"/>
</dbReference>
<proteinExistence type="predicted"/>
<feature type="domain" description="SUZ" evidence="2">
    <location>
        <begin position="61"/>
        <end position="151"/>
    </location>
</feature>
<dbReference type="EMBL" id="NKHZ01000059">
    <property type="protein sequence ID" value="PNS16186.1"/>
    <property type="molecule type" value="Genomic_DNA"/>
</dbReference>
<evidence type="ECO:0000256" key="1">
    <source>
        <dbReference type="SAM" id="MobiDB-lite"/>
    </source>
</evidence>
<feature type="compositionally biased region" description="Low complexity" evidence="1">
    <location>
        <begin position="237"/>
        <end position="247"/>
    </location>
</feature>
<dbReference type="InterPro" id="IPR024771">
    <property type="entry name" value="SUZ"/>
</dbReference>
<feature type="domain" description="SUZ-C" evidence="3">
    <location>
        <begin position="200"/>
        <end position="244"/>
    </location>
</feature>
<dbReference type="PROSITE" id="PS51938">
    <property type="entry name" value="SUZ_C"/>
    <property type="match status" value="1"/>
</dbReference>
<feature type="region of interest" description="Disordered" evidence="1">
    <location>
        <begin position="24"/>
        <end position="48"/>
    </location>
</feature>